<name>A0AC61RBZ8_9BACT</name>
<accession>A0AC61RBZ8</accession>
<sequence length="114" mass="13246">MYTRKKTLDLDCPLRLAMGFIGSKWKPCLLFELRKGPLRPSQLHKLLKETPSRVLNQTLKELEEDGFVSKKIYPELPPRSEYSITDIGVSFLPVIDTMFEWGKQYRDSIINTAK</sequence>
<organism evidence="1 2">
    <name type="scientific">Lepagella muris</name>
    <dbReference type="NCBI Taxonomy" id="3032870"/>
    <lineage>
        <taxon>Bacteria</taxon>
        <taxon>Pseudomonadati</taxon>
        <taxon>Bacteroidota</taxon>
        <taxon>Bacteroidia</taxon>
        <taxon>Bacteroidales</taxon>
        <taxon>Muribaculaceae</taxon>
        <taxon>Lepagella</taxon>
    </lineage>
</organism>
<keyword evidence="2" id="KW-1185">Reference proteome</keyword>
<evidence type="ECO:0000313" key="2">
    <source>
        <dbReference type="Proteomes" id="UP000306319"/>
    </source>
</evidence>
<reference evidence="1" key="1">
    <citation type="submission" date="2019-04" db="EMBL/GenBank/DDBJ databases">
        <title>Microbes associate with the intestines of laboratory mice.</title>
        <authorList>
            <person name="Navarre W."/>
            <person name="Wong E."/>
            <person name="Huang K."/>
            <person name="Tropini C."/>
            <person name="Ng K."/>
            <person name="Yu B."/>
        </authorList>
    </citation>
    <scope>NUCLEOTIDE SEQUENCE</scope>
    <source>
        <strain evidence="1">NM04_E33</strain>
    </source>
</reference>
<protein>
    <submittedName>
        <fullName evidence="1">Transcriptional regulator</fullName>
    </submittedName>
</protein>
<comment type="caution">
    <text evidence="1">The sequence shown here is derived from an EMBL/GenBank/DDBJ whole genome shotgun (WGS) entry which is preliminary data.</text>
</comment>
<gene>
    <name evidence="1" type="ORF">E5331_15400</name>
</gene>
<proteinExistence type="predicted"/>
<evidence type="ECO:0000313" key="1">
    <source>
        <dbReference type="EMBL" id="TGY77193.1"/>
    </source>
</evidence>
<dbReference type="Proteomes" id="UP000306319">
    <property type="component" value="Unassembled WGS sequence"/>
</dbReference>
<dbReference type="EMBL" id="SRYB01000028">
    <property type="protein sequence ID" value="TGY77193.1"/>
    <property type="molecule type" value="Genomic_DNA"/>
</dbReference>